<dbReference type="Pfam" id="PF03388">
    <property type="entry name" value="Lectin_leg-like"/>
    <property type="match status" value="1"/>
</dbReference>
<evidence type="ECO:0000313" key="9">
    <source>
        <dbReference type="EMBL" id="WEW57090.1"/>
    </source>
</evidence>
<accession>A0AAF0DEJ7</accession>
<organism evidence="9 10">
    <name type="scientific">Emydomyces testavorans</name>
    <dbReference type="NCBI Taxonomy" id="2070801"/>
    <lineage>
        <taxon>Eukaryota</taxon>
        <taxon>Fungi</taxon>
        <taxon>Dikarya</taxon>
        <taxon>Ascomycota</taxon>
        <taxon>Pezizomycotina</taxon>
        <taxon>Eurotiomycetes</taxon>
        <taxon>Eurotiomycetidae</taxon>
        <taxon>Onygenales</taxon>
        <taxon>Nannizziopsiaceae</taxon>
        <taxon>Emydomyces</taxon>
    </lineage>
</organism>
<sequence>MLSRLLLTLLLWVFGLSVALANDENNFENDSDTKRVPMKAFSIQPPFLDSDMHHRWFDFGGDTIIRTDQYMRLTSDRPSQRGWLWSRVPLTATNWQVEFEFKIHGEGSLHGDGFALWLTKQRAVSGPVFGSTDNFEGLGIFFDTYKNGRTGVAFPLVMAMMGDGHTSYDAAHDGKANDIGSCSARGIRGASVPTKGRLTYFQDKSLALDLQYKSDNSWTPCFKLTASKDLSIKIPSISYLGFSAETGELSDNHDILEVNTYSLYVQSGAQTSQPEHSGKTTKAQAGSGMVEEHTEGSWFWTLFKIIAFFVLVAGGYVGWTMYRTSRYGSRF</sequence>
<gene>
    <name evidence="9" type="ORF">PRK78_002550</name>
</gene>
<evidence type="ECO:0000256" key="5">
    <source>
        <dbReference type="ARBA" id="ARBA00023136"/>
    </source>
</evidence>
<evidence type="ECO:0000256" key="1">
    <source>
        <dbReference type="ARBA" id="ARBA00004479"/>
    </source>
</evidence>
<dbReference type="PANTHER" id="PTHR12223:SF45">
    <property type="entry name" value="RE50040P"/>
    <property type="match status" value="1"/>
</dbReference>
<keyword evidence="4 6" id="KW-1133">Transmembrane helix</keyword>
<proteinExistence type="predicted"/>
<keyword evidence="2 6" id="KW-0812">Transmembrane</keyword>
<evidence type="ECO:0000256" key="7">
    <source>
        <dbReference type="SAM" id="SignalP"/>
    </source>
</evidence>
<dbReference type="GO" id="GO:0005793">
    <property type="term" value="C:endoplasmic reticulum-Golgi intermediate compartment"/>
    <property type="evidence" value="ECO:0007669"/>
    <property type="project" value="TreeGrafter"/>
</dbReference>
<keyword evidence="3 7" id="KW-0732">Signal</keyword>
<evidence type="ECO:0000259" key="8">
    <source>
        <dbReference type="PROSITE" id="PS51328"/>
    </source>
</evidence>
<evidence type="ECO:0000313" key="10">
    <source>
        <dbReference type="Proteomes" id="UP001219355"/>
    </source>
</evidence>
<keyword evidence="10" id="KW-1185">Reference proteome</keyword>
<name>A0AAF0DEJ7_9EURO</name>
<dbReference type="GO" id="GO:0000139">
    <property type="term" value="C:Golgi membrane"/>
    <property type="evidence" value="ECO:0007669"/>
    <property type="project" value="TreeGrafter"/>
</dbReference>
<feature type="transmembrane region" description="Helical" evidence="6">
    <location>
        <begin position="298"/>
        <end position="322"/>
    </location>
</feature>
<dbReference type="SUPFAM" id="SSF49899">
    <property type="entry name" value="Concanavalin A-like lectins/glucanases"/>
    <property type="match status" value="1"/>
</dbReference>
<dbReference type="Proteomes" id="UP001219355">
    <property type="component" value="Chromosome 2"/>
</dbReference>
<dbReference type="InterPro" id="IPR005052">
    <property type="entry name" value="Lectin_leg"/>
</dbReference>
<keyword evidence="5 6" id="KW-0472">Membrane</keyword>
<dbReference type="InterPro" id="IPR013320">
    <property type="entry name" value="ConA-like_dom_sf"/>
</dbReference>
<dbReference type="EMBL" id="CP120628">
    <property type="protein sequence ID" value="WEW57090.1"/>
    <property type="molecule type" value="Genomic_DNA"/>
</dbReference>
<evidence type="ECO:0000256" key="3">
    <source>
        <dbReference type="ARBA" id="ARBA00022729"/>
    </source>
</evidence>
<evidence type="ECO:0000256" key="6">
    <source>
        <dbReference type="SAM" id="Phobius"/>
    </source>
</evidence>
<dbReference type="GO" id="GO:0005537">
    <property type="term" value="F:D-mannose binding"/>
    <property type="evidence" value="ECO:0007669"/>
    <property type="project" value="TreeGrafter"/>
</dbReference>
<reference evidence="9" key="1">
    <citation type="submission" date="2023-03" db="EMBL/GenBank/DDBJ databases">
        <title>Emydomyces testavorans Genome Sequence.</title>
        <authorList>
            <person name="Hoyer L."/>
        </authorList>
    </citation>
    <scope>NUCLEOTIDE SEQUENCE</scope>
    <source>
        <strain evidence="9">16-2883</strain>
    </source>
</reference>
<dbReference type="GO" id="GO:0005789">
    <property type="term" value="C:endoplasmic reticulum membrane"/>
    <property type="evidence" value="ECO:0007669"/>
    <property type="project" value="TreeGrafter"/>
</dbReference>
<feature type="signal peptide" evidence="7">
    <location>
        <begin position="1"/>
        <end position="21"/>
    </location>
</feature>
<dbReference type="GO" id="GO:0030134">
    <property type="term" value="C:COPII-coated ER to Golgi transport vesicle"/>
    <property type="evidence" value="ECO:0007669"/>
    <property type="project" value="TreeGrafter"/>
</dbReference>
<feature type="domain" description="L-type lectin-like" evidence="8">
    <location>
        <begin position="35"/>
        <end position="263"/>
    </location>
</feature>
<dbReference type="InterPro" id="IPR051136">
    <property type="entry name" value="Intracellular_Lectin-GPT"/>
</dbReference>
<protein>
    <recommendedName>
        <fullName evidence="8">L-type lectin-like domain-containing protein</fullName>
    </recommendedName>
</protein>
<dbReference type="GO" id="GO:0006888">
    <property type="term" value="P:endoplasmic reticulum to Golgi vesicle-mediated transport"/>
    <property type="evidence" value="ECO:0007669"/>
    <property type="project" value="TreeGrafter"/>
</dbReference>
<dbReference type="PANTHER" id="PTHR12223">
    <property type="entry name" value="VESICULAR MANNOSE-BINDING LECTIN"/>
    <property type="match status" value="1"/>
</dbReference>
<dbReference type="CDD" id="cd07308">
    <property type="entry name" value="lectin_leg-like"/>
    <property type="match status" value="1"/>
</dbReference>
<feature type="chain" id="PRO_5042227864" description="L-type lectin-like domain-containing protein" evidence="7">
    <location>
        <begin position="22"/>
        <end position="331"/>
    </location>
</feature>
<dbReference type="AlphaFoldDB" id="A0AAF0DEJ7"/>
<comment type="subcellular location">
    <subcellularLocation>
        <location evidence="1">Membrane</location>
        <topology evidence="1">Single-pass type I membrane protein</topology>
    </subcellularLocation>
</comment>
<dbReference type="PROSITE" id="PS51328">
    <property type="entry name" value="L_LECTIN_LIKE"/>
    <property type="match status" value="1"/>
</dbReference>
<evidence type="ECO:0000256" key="2">
    <source>
        <dbReference type="ARBA" id="ARBA00022692"/>
    </source>
</evidence>
<dbReference type="FunFam" id="2.60.120.200:FF:000095">
    <property type="entry name" value="Lectin family integral membrane protein"/>
    <property type="match status" value="1"/>
</dbReference>
<evidence type="ECO:0000256" key="4">
    <source>
        <dbReference type="ARBA" id="ARBA00022989"/>
    </source>
</evidence>
<dbReference type="Gene3D" id="2.60.120.200">
    <property type="match status" value="1"/>
</dbReference>